<sequence length="215" mass="24095">MWISSNTLSSAFLTTILCSVFAEDLRRGACQENQLSIECGSELRPDIHDLAGNASLLSTDLTKMTLASFLDFLSDSSLRSILLDILQDSIRLASRFSLNALEGDRGQLRRTVLVGLLDFSDQFMNVTKHFMDSTYVGSNMLTALGRLQKMSDSSEVLLRKMGRTNLLTFMAFTTVESSIGLVERCLNPERMRDGCTLFLDTKKFVIRNLRPMVDQ</sequence>
<keyword evidence="2" id="KW-1185">Reference proteome</keyword>
<dbReference type="AlphaFoldDB" id="A0AAJ6QV95"/>
<reference evidence="3" key="1">
    <citation type="submission" date="2025-08" db="UniProtKB">
        <authorList>
            <consortium name="RefSeq"/>
        </authorList>
    </citation>
    <scope>IDENTIFICATION</scope>
</reference>
<accession>A0AAJ6QV95</accession>
<dbReference type="Proteomes" id="UP000694867">
    <property type="component" value="Unplaced"/>
</dbReference>
<dbReference type="KEGG" id="goe:100900464"/>
<proteinExistence type="predicted"/>
<evidence type="ECO:0000313" key="2">
    <source>
        <dbReference type="Proteomes" id="UP000694867"/>
    </source>
</evidence>
<dbReference type="RefSeq" id="XP_003746917.2">
    <property type="nucleotide sequence ID" value="XM_003746869.2"/>
</dbReference>
<feature type="signal peptide" evidence="1">
    <location>
        <begin position="1"/>
        <end position="22"/>
    </location>
</feature>
<gene>
    <name evidence="3" type="primary">LOC100900464</name>
</gene>
<organism evidence="2 3">
    <name type="scientific">Galendromus occidentalis</name>
    <name type="common">western predatory mite</name>
    <dbReference type="NCBI Taxonomy" id="34638"/>
    <lineage>
        <taxon>Eukaryota</taxon>
        <taxon>Metazoa</taxon>
        <taxon>Ecdysozoa</taxon>
        <taxon>Arthropoda</taxon>
        <taxon>Chelicerata</taxon>
        <taxon>Arachnida</taxon>
        <taxon>Acari</taxon>
        <taxon>Parasitiformes</taxon>
        <taxon>Mesostigmata</taxon>
        <taxon>Gamasina</taxon>
        <taxon>Phytoseioidea</taxon>
        <taxon>Phytoseiidae</taxon>
        <taxon>Typhlodrominae</taxon>
        <taxon>Galendromus</taxon>
    </lineage>
</organism>
<name>A0AAJ6QV95_9ACAR</name>
<keyword evidence="1" id="KW-0732">Signal</keyword>
<evidence type="ECO:0000256" key="1">
    <source>
        <dbReference type="SAM" id="SignalP"/>
    </source>
</evidence>
<protein>
    <submittedName>
        <fullName evidence="3">Uncharacterized protein LOC100900464</fullName>
    </submittedName>
</protein>
<feature type="chain" id="PRO_5042616438" evidence="1">
    <location>
        <begin position="23"/>
        <end position="215"/>
    </location>
</feature>
<dbReference type="GeneID" id="100900464"/>
<evidence type="ECO:0000313" key="3">
    <source>
        <dbReference type="RefSeq" id="XP_003746917.2"/>
    </source>
</evidence>